<evidence type="ECO:0000256" key="6">
    <source>
        <dbReference type="ARBA" id="ARBA00022737"/>
    </source>
</evidence>
<feature type="domain" description="HMA" evidence="20">
    <location>
        <begin position="214"/>
        <end position="279"/>
    </location>
</feature>
<keyword evidence="13" id="KW-0186">Copper</keyword>
<dbReference type="GO" id="GO:0055070">
    <property type="term" value="P:copper ion homeostasis"/>
    <property type="evidence" value="ECO:0007669"/>
    <property type="project" value="TreeGrafter"/>
</dbReference>
<reference evidence="21" key="1">
    <citation type="submission" date="2022-09" db="EMBL/GenBank/DDBJ databases">
        <title>Genomic of Burkholderia gladioli.</title>
        <authorList>
            <person name="Wu H."/>
        </authorList>
    </citation>
    <scope>NUCLEOTIDE SEQUENCE</scope>
    <source>
        <strain evidence="21">ZN-S4</strain>
    </source>
</reference>
<dbReference type="PROSITE" id="PS50846">
    <property type="entry name" value="HMA_2"/>
    <property type="match status" value="5"/>
</dbReference>
<dbReference type="Pfam" id="PF00122">
    <property type="entry name" value="E1-E2_ATPase"/>
    <property type="match status" value="1"/>
</dbReference>
<keyword evidence="11" id="KW-1278">Translocase</keyword>
<feature type="transmembrane region" description="Helical" evidence="18">
    <location>
        <begin position="1096"/>
        <end position="1116"/>
    </location>
</feature>
<dbReference type="NCBIfam" id="TIGR01525">
    <property type="entry name" value="ATPase-IB_hvy"/>
    <property type="match status" value="1"/>
</dbReference>
<evidence type="ECO:0000256" key="13">
    <source>
        <dbReference type="ARBA" id="ARBA00023008"/>
    </source>
</evidence>
<dbReference type="InterPro" id="IPR001757">
    <property type="entry name" value="P_typ_ATPase"/>
</dbReference>
<comment type="similarity">
    <text evidence="2 18">Belongs to the cation transport ATPase (P-type) (TC 3.A.3) family. Type IB subfamily.</text>
</comment>
<dbReference type="PRINTS" id="PR00942">
    <property type="entry name" value="CUATPASEI"/>
</dbReference>
<feature type="domain" description="HMA" evidence="20">
    <location>
        <begin position="12"/>
        <end position="77"/>
    </location>
</feature>
<keyword evidence="12 18" id="KW-1133">Transmembrane helix</keyword>
<dbReference type="SUPFAM" id="SSF56784">
    <property type="entry name" value="HAD-like"/>
    <property type="match status" value="1"/>
</dbReference>
<dbReference type="GO" id="GO:0016887">
    <property type="term" value="F:ATP hydrolysis activity"/>
    <property type="evidence" value="ECO:0007669"/>
    <property type="project" value="InterPro"/>
</dbReference>
<keyword evidence="18" id="KW-1003">Cell membrane</keyword>
<dbReference type="InterPro" id="IPR006122">
    <property type="entry name" value="HMA_Cu_ion-bd"/>
</dbReference>
<keyword evidence="14" id="KW-0406">Ion transport</keyword>
<dbReference type="FunFam" id="3.30.70.100:FF:000001">
    <property type="entry name" value="ATPase copper transporting beta"/>
    <property type="match status" value="2"/>
</dbReference>
<evidence type="ECO:0000256" key="7">
    <source>
        <dbReference type="ARBA" id="ARBA00022741"/>
    </source>
</evidence>
<dbReference type="FunFam" id="3.30.70.100:FF:000005">
    <property type="entry name" value="Copper-exporting P-type ATPase A"/>
    <property type="match status" value="3"/>
</dbReference>
<dbReference type="SFLD" id="SFLDS00003">
    <property type="entry name" value="Haloacid_Dehalogenase"/>
    <property type="match status" value="1"/>
</dbReference>
<dbReference type="GO" id="GO:0005524">
    <property type="term" value="F:ATP binding"/>
    <property type="evidence" value="ECO:0007669"/>
    <property type="project" value="UniProtKB-UniRule"/>
</dbReference>
<evidence type="ECO:0000259" key="20">
    <source>
        <dbReference type="PROSITE" id="PS50846"/>
    </source>
</evidence>
<evidence type="ECO:0000256" key="19">
    <source>
        <dbReference type="SAM" id="MobiDB-lite"/>
    </source>
</evidence>
<feature type="compositionally biased region" description="Low complexity" evidence="19">
    <location>
        <begin position="200"/>
        <end position="209"/>
    </location>
</feature>
<name>A0AB38U3N0_BURGA</name>
<dbReference type="Gene3D" id="3.40.1110.10">
    <property type="entry name" value="Calcium-transporting ATPase, cytoplasmic domain N"/>
    <property type="match status" value="1"/>
</dbReference>
<dbReference type="GO" id="GO:0043682">
    <property type="term" value="F:P-type divalent copper transporter activity"/>
    <property type="evidence" value="ECO:0007669"/>
    <property type="project" value="UniProtKB-EC"/>
</dbReference>
<dbReference type="NCBIfam" id="TIGR01494">
    <property type="entry name" value="ATPase_P-type"/>
    <property type="match status" value="2"/>
</dbReference>
<evidence type="ECO:0000313" key="22">
    <source>
        <dbReference type="Proteomes" id="UP001059745"/>
    </source>
</evidence>
<dbReference type="PROSITE" id="PS01047">
    <property type="entry name" value="HMA_1"/>
    <property type="match status" value="5"/>
</dbReference>
<keyword evidence="6" id="KW-0677">Repeat</keyword>
<dbReference type="InterPro" id="IPR036412">
    <property type="entry name" value="HAD-like_sf"/>
</dbReference>
<evidence type="ECO:0000256" key="18">
    <source>
        <dbReference type="RuleBase" id="RU362081"/>
    </source>
</evidence>
<evidence type="ECO:0000256" key="8">
    <source>
        <dbReference type="ARBA" id="ARBA00022796"/>
    </source>
</evidence>
<gene>
    <name evidence="21" type="ORF">NYZ96_24005</name>
</gene>
<comment type="catalytic activity">
    <reaction evidence="17">
        <text>Cu(2+)(in) + ATP + H2O = Cu(2+)(out) + ADP + phosphate + H(+)</text>
        <dbReference type="Rhea" id="RHEA:10376"/>
        <dbReference type="ChEBI" id="CHEBI:15377"/>
        <dbReference type="ChEBI" id="CHEBI:15378"/>
        <dbReference type="ChEBI" id="CHEBI:29036"/>
        <dbReference type="ChEBI" id="CHEBI:30616"/>
        <dbReference type="ChEBI" id="CHEBI:43474"/>
        <dbReference type="ChEBI" id="CHEBI:456216"/>
        <dbReference type="EC" id="7.2.2.9"/>
    </reaction>
</comment>
<evidence type="ECO:0000256" key="1">
    <source>
        <dbReference type="ARBA" id="ARBA00004127"/>
    </source>
</evidence>
<keyword evidence="7 18" id="KW-0547">Nucleotide-binding</keyword>
<comment type="subcellular location">
    <subcellularLocation>
        <location evidence="18">Cell membrane</location>
    </subcellularLocation>
    <subcellularLocation>
        <location evidence="1">Endomembrane system</location>
        <topology evidence="1">Multi-pass membrane protein</topology>
    </subcellularLocation>
</comment>
<feature type="region of interest" description="Disordered" evidence="19">
    <location>
        <begin position="183"/>
        <end position="209"/>
    </location>
</feature>
<dbReference type="SUPFAM" id="SSF81653">
    <property type="entry name" value="Calcium ATPase, transduction domain A"/>
    <property type="match status" value="1"/>
</dbReference>
<dbReference type="EMBL" id="CP104215">
    <property type="protein sequence ID" value="UWX74591.1"/>
    <property type="molecule type" value="Genomic_DNA"/>
</dbReference>
<keyword evidence="5 18" id="KW-0479">Metal-binding</keyword>
<dbReference type="InterPro" id="IPR023214">
    <property type="entry name" value="HAD_sf"/>
</dbReference>
<evidence type="ECO:0000313" key="21">
    <source>
        <dbReference type="EMBL" id="UWX74591.1"/>
    </source>
</evidence>
<dbReference type="Gene3D" id="3.30.70.100">
    <property type="match status" value="5"/>
</dbReference>
<dbReference type="CDD" id="cd02094">
    <property type="entry name" value="P-type_ATPase_Cu-like"/>
    <property type="match status" value="1"/>
</dbReference>
<feature type="domain" description="HMA" evidence="20">
    <location>
        <begin position="85"/>
        <end position="152"/>
    </location>
</feature>
<protein>
    <recommendedName>
        <fullName evidence="16">P-type Cu(2+) transporter</fullName>
        <ecNumber evidence="16">7.2.2.9</ecNumber>
    </recommendedName>
</protein>
<feature type="domain" description="HMA" evidence="20">
    <location>
        <begin position="381"/>
        <end position="446"/>
    </location>
</feature>
<evidence type="ECO:0000256" key="10">
    <source>
        <dbReference type="ARBA" id="ARBA00022842"/>
    </source>
</evidence>
<dbReference type="EC" id="7.2.2.9" evidence="16"/>
<dbReference type="Pfam" id="PF00403">
    <property type="entry name" value="HMA"/>
    <property type="match status" value="5"/>
</dbReference>
<dbReference type="InterPro" id="IPR017969">
    <property type="entry name" value="Heavy-metal-associated_CS"/>
</dbReference>
<feature type="transmembrane region" description="Helical" evidence="18">
    <location>
        <begin position="725"/>
        <end position="747"/>
    </location>
</feature>
<evidence type="ECO:0000256" key="3">
    <source>
        <dbReference type="ARBA" id="ARBA00022448"/>
    </source>
</evidence>
<dbReference type="PRINTS" id="PR00943">
    <property type="entry name" value="CUATPASE"/>
</dbReference>
<keyword evidence="3" id="KW-0813">Transport</keyword>
<dbReference type="NCBIfam" id="TIGR00003">
    <property type="entry name" value="copper ion binding protein"/>
    <property type="match status" value="5"/>
</dbReference>
<keyword evidence="15 18" id="KW-0472">Membrane</keyword>
<dbReference type="InterPro" id="IPR008250">
    <property type="entry name" value="ATPase_P-typ_transduc_dom_A_sf"/>
</dbReference>
<feature type="transmembrane region" description="Helical" evidence="18">
    <location>
        <begin position="507"/>
        <end position="525"/>
    </location>
</feature>
<dbReference type="InterPro" id="IPR027256">
    <property type="entry name" value="P-typ_ATPase_IB"/>
</dbReference>
<evidence type="ECO:0000256" key="2">
    <source>
        <dbReference type="ARBA" id="ARBA00006024"/>
    </source>
</evidence>
<sequence length="1124" mass="115133">MMNDLSHPITPETTELDVEGMTCGGCARRVETALAQLPGVISAHVDLAGKTASVSAAPEVGAASLVEAVERAGYRAKAQARRIESAVALRVTGMTCGGCARRVEKALAAVPGVARAKVDLAATRAEVEFAADAEVDAQALVAAVAAAGYQAERIEGDAVDLAAPAAPQPAAAPVAVSFVPMPKPKSRAKPAASDAHHAEPAAIEQAPAPTAASAPIELDIAGMTCASCSNRVEKALAQVPGVSRASVNLATERASVRAEASVSAAQLIAAVEKAGYRATPLSAGASDIERVPAPTAPARQPIELEIVGMTCASCSGRVEKALAQVPGVSRASVNLATERASISVEDSVSAAQLVAAVEKAGYRATPLVADEPVPAQSPDAPAIELEIGGMTCASCSGRVEKALAQVPGVSRASVNLATERASVSAEAAVSVAQLVAAVEKAGYRATLAAGPIGTAAPAATSPTAPRPSAESRKAAEARRDLLLLIGSAVLTLPLVAPMLAAPFGLSFMLPAPLEFVLAAIVQFGFGARFYRAAWHALRARAGNMDLLVALGTSAAFGLSVWQMLRAPEQAGHLYFEAAAVIVTLVRFGKWLEARAKRQTTDAIRALNALRPDRARIVEQGVEREVPLAQVRVGSIVAVRPGERFPVDGRIAAGASHVDESLITGESLPVAKAPGDRVTAGSINAEGALSVETTAIGAETTLARIIRLVESAQAEKAPIQRLVDRVSAVFVPAVLALAVLTFAGWMLAGAPAETAILNAVAVLVIACPCALGLATPAAIMAGTGVAARHGVLIQDALALELAQRTAVVAFDKTGTLTEGKPSVTAFEPIGTTRETAMAIAAAIQRHSEHPLARAIVAAHHGEAHGDARAPQASDAKAVAGRGVEARIDGTRHAISSARWLDELAIEVPAAARRRAAELEAAGNTVSWLMRLDAPAAVLALIAFGDTVKPSAREAISRLHALGIRTALVTGDNQGSATAVARELGIDEVHAQVLPDDKARVIAQLKASTQGVVAMVGDGINDAPALAAADIGIAMATGTDVAMHTAGITLMRGDPALVAAAIDISRRTYRKIRQNLFWAFVYNVVGVPLAAFGLLNPMIAGAAMAFSSVSVVTNALLLKMWKGEAR</sequence>
<dbReference type="GO" id="GO:0005886">
    <property type="term" value="C:plasma membrane"/>
    <property type="evidence" value="ECO:0007669"/>
    <property type="project" value="UniProtKB-SubCell"/>
</dbReference>
<dbReference type="PRINTS" id="PR00119">
    <property type="entry name" value="CATATPASE"/>
</dbReference>
<dbReference type="PANTHER" id="PTHR43520:SF8">
    <property type="entry name" value="P-TYPE CU(+) TRANSPORTER"/>
    <property type="match status" value="1"/>
</dbReference>
<organism evidence="21 22">
    <name type="scientific">Burkholderia gladioli</name>
    <name type="common">Pseudomonas marginata</name>
    <name type="synonym">Phytomonas marginata</name>
    <dbReference type="NCBI Taxonomy" id="28095"/>
    <lineage>
        <taxon>Bacteria</taxon>
        <taxon>Pseudomonadati</taxon>
        <taxon>Pseudomonadota</taxon>
        <taxon>Betaproteobacteria</taxon>
        <taxon>Burkholderiales</taxon>
        <taxon>Burkholderiaceae</taxon>
        <taxon>Burkholderia</taxon>
    </lineage>
</organism>
<dbReference type="FunFam" id="2.70.150.10:FF:000002">
    <property type="entry name" value="Copper-transporting ATPase 1, putative"/>
    <property type="match status" value="1"/>
</dbReference>
<dbReference type="InterPro" id="IPR044492">
    <property type="entry name" value="P_typ_ATPase_HD_dom"/>
</dbReference>
<feature type="transmembrane region" description="Helical" evidence="18">
    <location>
        <begin position="481"/>
        <end position="501"/>
    </location>
</feature>
<dbReference type="SUPFAM" id="SSF81665">
    <property type="entry name" value="Calcium ATPase, transmembrane domain M"/>
    <property type="match status" value="1"/>
</dbReference>
<evidence type="ECO:0000256" key="16">
    <source>
        <dbReference type="ARBA" id="ARBA00038904"/>
    </source>
</evidence>
<dbReference type="GO" id="GO:0005507">
    <property type="term" value="F:copper ion binding"/>
    <property type="evidence" value="ECO:0007669"/>
    <property type="project" value="InterPro"/>
</dbReference>
<dbReference type="Gene3D" id="3.40.50.1000">
    <property type="entry name" value="HAD superfamily/HAD-like"/>
    <property type="match status" value="1"/>
</dbReference>
<evidence type="ECO:0000256" key="17">
    <source>
        <dbReference type="ARBA" id="ARBA00047424"/>
    </source>
</evidence>
<evidence type="ECO:0000256" key="5">
    <source>
        <dbReference type="ARBA" id="ARBA00022723"/>
    </source>
</evidence>
<feature type="domain" description="HMA" evidence="20">
    <location>
        <begin position="300"/>
        <end position="365"/>
    </location>
</feature>
<dbReference type="RefSeq" id="WP_260531789.1">
    <property type="nucleotide sequence ID" value="NZ_CP104215.1"/>
</dbReference>
<feature type="transmembrane region" description="Helical" evidence="18">
    <location>
        <begin position="546"/>
        <end position="564"/>
    </location>
</feature>
<dbReference type="NCBIfam" id="TIGR01511">
    <property type="entry name" value="ATPase-IB1_Cu"/>
    <property type="match status" value="1"/>
</dbReference>
<dbReference type="CDD" id="cd00371">
    <property type="entry name" value="HMA"/>
    <property type="match status" value="5"/>
</dbReference>
<dbReference type="SUPFAM" id="SSF55008">
    <property type="entry name" value="HMA, heavy metal-associated domain"/>
    <property type="match status" value="5"/>
</dbReference>
<dbReference type="InterPro" id="IPR023299">
    <property type="entry name" value="ATPase_P-typ_cyto_dom_N"/>
</dbReference>
<dbReference type="SFLD" id="SFLDG00002">
    <property type="entry name" value="C1.7:_P-type_atpase_like"/>
    <property type="match status" value="1"/>
</dbReference>
<dbReference type="InterPro" id="IPR018303">
    <property type="entry name" value="ATPase_P-typ_P_site"/>
</dbReference>
<dbReference type="InterPro" id="IPR036163">
    <property type="entry name" value="HMA_dom_sf"/>
</dbReference>
<keyword evidence="4 18" id="KW-0812">Transmembrane</keyword>
<evidence type="ECO:0000256" key="11">
    <source>
        <dbReference type="ARBA" id="ARBA00022967"/>
    </source>
</evidence>
<dbReference type="AlphaFoldDB" id="A0AB38U3N0"/>
<dbReference type="InterPro" id="IPR059000">
    <property type="entry name" value="ATPase_P-type_domA"/>
</dbReference>
<keyword evidence="9 18" id="KW-0067">ATP-binding</keyword>
<dbReference type="PROSITE" id="PS00154">
    <property type="entry name" value="ATPASE_E1_E2"/>
    <property type="match status" value="1"/>
</dbReference>
<dbReference type="SFLD" id="SFLDF00027">
    <property type="entry name" value="p-type_atpase"/>
    <property type="match status" value="1"/>
</dbReference>
<accession>A0AB38U3N0</accession>
<dbReference type="Proteomes" id="UP001059745">
    <property type="component" value="Chromosome 2"/>
</dbReference>
<evidence type="ECO:0000256" key="12">
    <source>
        <dbReference type="ARBA" id="ARBA00022989"/>
    </source>
</evidence>
<keyword evidence="8" id="KW-0187">Copper transport</keyword>
<proteinExistence type="inferred from homology"/>
<dbReference type="PANTHER" id="PTHR43520">
    <property type="entry name" value="ATP7, ISOFORM B"/>
    <property type="match status" value="1"/>
</dbReference>
<evidence type="ECO:0000256" key="15">
    <source>
        <dbReference type="ARBA" id="ARBA00023136"/>
    </source>
</evidence>
<dbReference type="Gene3D" id="2.70.150.10">
    <property type="entry name" value="Calcium-transporting ATPase, cytoplasmic transduction domain A"/>
    <property type="match status" value="1"/>
</dbReference>
<keyword evidence="10" id="KW-0460">Magnesium</keyword>
<dbReference type="GO" id="GO:0012505">
    <property type="term" value="C:endomembrane system"/>
    <property type="evidence" value="ECO:0007669"/>
    <property type="project" value="UniProtKB-SubCell"/>
</dbReference>
<dbReference type="InterPro" id="IPR006121">
    <property type="entry name" value="HMA_dom"/>
</dbReference>
<dbReference type="InterPro" id="IPR023298">
    <property type="entry name" value="ATPase_P-typ_TM_dom_sf"/>
</dbReference>
<dbReference type="Pfam" id="PF00702">
    <property type="entry name" value="Hydrolase"/>
    <property type="match status" value="1"/>
</dbReference>
<feature type="transmembrane region" description="Helical" evidence="18">
    <location>
        <begin position="753"/>
        <end position="778"/>
    </location>
</feature>
<feature type="transmembrane region" description="Helical" evidence="18">
    <location>
        <begin position="1073"/>
        <end position="1090"/>
    </location>
</feature>
<dbReference type="PROSITE" id="PS01229">
    <property type="entry name" value="COF_2"/>
    <property type="match status" value="1"/>
</dbReference>
<evidence type="ECO:0000256" key="9">
    <source>
        <dbReference type="ARBA" id="ARBA00022840"/>
    </source>
</evidence>
<feature type="transmembrane region" description="Helical" evidence="18">
    <location>
        <begin position="570"/>
        <end position="588"/>
    </location>
</feature>
<evidence type="ECO:0000256" key="14">
    <source>
        <dbReference type="ARBA" id="ARBA00023065"/>
    </source>
</evidence>
<evidence type="ECO:0000256" key="4">
    <source>
        <dbReference type="ARBA" id="ARBA00022692"/>
    </source>
</evidence>